<keyword evidence="3" id="KW-1185">Reference proteome</keyword>
<dbReference type="AlphaFoldDB" id="A0AAV5JYL0"/>
<comment type="caution">
    <text evidence="2">The sequence shown here is derived from an EMBL/GenBank/DDBJ whole genome shotgun (WGS) entry which is preliminary data.</text>
</comment>
<accession>A0AAV5JYL0</accession>
<dbReference type="Proteomes" id="UP001054252">
    <property type="component" value="Unassembled WGS sequence"/>
</dbReference>
<evidence type="ECO:0000313" key="3">
    <source>
        <dbReference type="Proteomes" id="UP001054252"/>
    </source>
</evidence>
<sequence>MALSRTRPKIQSKSNSSAFEARGSSVPVTLLFSGISFPIGPWNTEDPGKAVSGAEERLAGKQTRENWGPCLLNFLL</sequence>
<dbReference type="EMBL" id="BPVZ01000045">
    <property type="protein sequence ID" value="GKV16447.1"/>
    <property type="molecule type" value="Genomic_DNA"/>
</dbReference>
<evidence type="ECO:0000256" key="1">
    <source>
        <dbReference type="SAM" id="MobiDB-lite"/>
    </source>
</evidence>
<proteinExistence type="predicted"/>
<evidence type="ECO:0000313" key="2">
    <source>
        <dbReference type="EMBL" id="GKV16447.1"/>
    </source>
</evidence>
<protein>
    <submittedName>
        <fullName evidence="2">Uncharacterized protein</fullName>
    </submittedName>
</protein>
<name>A0AAV5JYL0_9ROSI</name>
<organism evidence="2 3">
    <name type="scientific">Rubroshorea leprosula</name>
    <dbReference type="NCBI Taxonomy" id="152421"/>
    <lineage>
        <taxon>Eukaryota</taxon>
        <taxon>Viridiplantae</taxon>
        <taxon>Streptophyta</taxon>
        <taxon>Embryophyta</taxon>
        <taxon>Tracheophyta</taxon>
        <taxon>Spermatophyta</taxon>
        <taxon>Magnoliopsida</taxon>
        <taxon>eudicotyledons</taxon>
        <taxon>Gunneridae</taxon>
        <taxon>Pentapetalae</taxon>
        <taxon>rosids</taxon>
        <taxon>malvids</taxon>
        <taxon>Malvales</taxon>
        <taxon>Dipterocarpaceae</taxon>
        <taxon>Rubroshorea</taxon>
    </lineage>
</organism>
<feature type="region of interest" description="Disordered" evidence="1">
    <location>
        <begin position="1"/>
        <end position="23"/>
    </location>
</feature>
<feature type="compositionally biased region" description="Basic residues" evidence="1">
    <location>
        <begin position="1"/>
        <end position="10"/>
    </location>
</feature>
<reference evidence="2 3" key="1">
    <citation type="journal article" date="2021" name="Commun. Biol.">
        <title>The genome of Shorea leprosula (Dipterocarpaceae) highlights the ecological relevance of drought in aseasonal tropical rainforests.</title>
        <authorList>
            <person name="Ng K.K.S."/>
            <person name="Kobayashi M.J."/>
            <person name="Fawcett J.A."/>
            <person name="Hatakeyama M."/>
            <person name="Paape T."/>
            <person name="Ng C.H."/>
            <person name="Ang C.C."/>
            <person name="Tnah L.H."/>
            <person name="Lee C.T."/>
            <person name="Nishiyama T."/>
            <person name="Sese J."/>
            <person name="O'Brien M.J."/>
            <person name="Copetti D."/>
            <person name="Mohd Noor M.I."/>
            <person name="Ong R.C."/>
            <person name="Putra M."/>
            <person name="Sireger I.Z."/>
            <person name="Indrioko S."/>
            <person name="Kosugi Y."/>
            <person name="Izuno A."/>
            <person name="Isagi Y."/>
            <person name="Lee S.L."/>
            <person name="Shimizu K.K."/>
        </authorList>
    </citation>
    <scope>NUCLEOTIDE SEQUENCE [LARGE SCALE GENOMIC DNA]</scope>
    <source>
        <strain evidence="2">214</strain>
    </source>
</reference>
<gene>
    <name evidence="2" type="ORF">SLEP1_g27087</name>
</gene>